<dbReference type="AlphaFoldDB" id="A0AAD5INC2"/>
<keyword evidence="4 7" id="KW-0472">Membrane</keyword>
<organism evidence="9 10">
    <name type="scientific">Acer negundo</name>
    <name type="common">Box elder</name>
    <dbReference type="NCBI Taxonomy" id="4023"/>
    <lineage>
        <taxon>Eukaryota</taxon>
        <taxon>Viridiplantae</taxon>
        <taxon>Streptophyta</taxon>
        <taxon>Embryophyta</taxon>
        <taxon>Tracheophyta</taxon>
        <taxon>Spermatophyta</taxon>
        <taxon>Magnoliopsida</taxon>
        <taxon>eudicotyledons</taxon>
        <taxon>Gunneridae</taxon>
        <taxon>Pentapetalae</taxon>
        <taxon>rosids</taxon>
        <taxon>malvids</taxon>
        <taxon>Sapindales</taxon>
        <taxon>Sapindaceae</taxon>
        <taxon>Hippocastanoideae</taxon>
        <taxon>Acereae</taxon>
        <taxon>Acer</taxon>
    </lineage>
</organism>
<dbReference type="SMART" id="SM01224">
    <property type="entry name" value="G_gamma"/>
    <property type="match status" value="1"/>
</dbReference>
<dbReference type="InterPro" id="IPR037027">
    <property type="entry name" value="YqgF/RNaseH-like_dom_sf"/>
</dbReference>
<evidence type="ECO:0000256" key="2">
    <source>
        <dbReference type="ARBA" id="ARBA00022475"/>
    </source>
</evidence>
<dbReference type="Gene3D" id="3.30.420.140">
    <property type="entry name" value="YqgF/RNase H-like domain"/>
    <property type="match status" value="1"/>
</dbReference>
<sequence length="298" mass="34711">MDEQQSTPSFMGKHRLAATISHLQNQINLIQEELEQLETLGESSLVCDQLISSVESIPDPLLPMTKAPADDSWERWFRVHAVRELVQGIAEVEIFKTSCLHRQENNLDLIADKLQTLICKHNLIGFVVGYPYLRTKPNASMFNTFVDDLYKTGKFEGFNYTFWDEQFASKLMQFQLKHHVEFLIQHMNLPQHISKQIIDRFIAVRILQGHLREKPHRLIVIYFVGVRKYISYVLSCLILISRIYILVKSRLSVYAAESDYFLVSLYQSSLPYYTIMPHSKLTTARTAVPKHCLRYSNR</sequence>
<evidence type="ECO:0000313" key="9">
    <source>
        <dbReference type="EMBL" id="KAI9170047.1"/>
    </source>
</evidence>
<dbReference type="GO" id="GO:0005886">
    <property type="term" value="C:plasma membrane"/>
    <property type="evidence" value="ECO:0007669"/>
    <property type="project" value="UniProtKB-SubCell"/>
</dbReference>
<evidence type="ECO:0000259" key="8">
    <source>
        <dbReference type="SMART" id="SM01224"/>
    </source>
</evidence>
<feature type="coiled-coil region" evidence="6">
    <location>
        <begin position="13"/>
        <end position="40"/>
    </location>
</feature>
<dbReference type="InterPro" id="IPR045878">
    <property type="entry name" value="GG1/2"/>
</dbReference>
<dbReference type="PANTHER" id="PTHR35129">
    <property type="entry name" value="GUANINE NUCLEOTIDE-BINDING PROTEIN SUBUNIT GAMMA 1"/>
    <property type="match status" value="1"/>
</dbReference>
<reference evidence="9" key="1">
    <citation type="journal article" date="2022" name="Plant J.">
        <title>Strategies of tolerance reflected in two North American maple genomes.</title>
        <authorList>
            <person name="McEvoy S.L."/>
            <person name="Sezen U.U."/>
            <person name="Trouern-Trend A."/>
            <person name="McMahon S.M."/>
            <person name="Schaberg P.G."/>
            <person name="Yang J."/>
            <person name="Wegrzyn J.L."/>
            <person name="Swenson N.G."/>
        </authorList>
    </citation>
    <scope>NUCLEOTIDE SEQUENCE</scope>
    <source>
        <strain evidence="9">91603</strain>
    </source>
</reference>
<dbReference type="Proteomes" id="UP001064489">
    <property type="component" value="Chromosome 7"/>
</dbReference>
<evidence type="ECO:0000256" key="6">
    <source>
        <dbReference type="SAM" id="Coils"/>
    </source>
</evidence>
<keyword evidence="7" id="KW-1133">Transmembrane helix</keyword>
<gene>
    <name evidence="9" type="ORF">LWI28_021649</name>
</gene>
<proteinExistence type="predicted"/>
<evidence type="ECO:0000256" key="3">
    <source>
        <dbReference type="ARBA" id="ARBA00023054"/>
    </source>
</evidence>
<protein>
    <recommendedName>
        <fullName evidence="8">G protein gamma domain-containing protein</fullName>
    </recommendedName>
</protein>
<accession>A0AAD5INC2</accession>
<evidence type="ECO:0000256" key="5">
    <source>
        <dbReference type="ARBA" id="ARBA00023224"/>
    </source>
</evidence>
<comment type="subcellular location">
    <subcellularLocation>
        <location evidence="1">Cell membrane</location>
    </subcellularLocation>
</comment>
<keyword evidence="3 6" id="KW-0175">Coiled coil</keyword>
<reference evidence="9" key="2">
    <citation type="submission" date="2023-02" db="EMBL/GenBank/DDBJ databases">
        <authorList>
            <person name="Swenson N.G."/>
            <person name="Wegrzyn J.L."/>
            <person name="Mcevoy S.L."/>
        </authorList>
    </citation>
    <scope>NUCLEOTIDE SEQUENCE</scope>
    <source>
        <strain evidence="9">91603</strain>
        <tissue evidence="9">Leaf</tissue>
    </source>
</reference>
<keyword evidence="2" id="KW-1003">Cell membrane</keyword>
<dbReference type="GO" id="GO:0007165">
    <property type="term" value="P:signal transduction"/>
    <property type="evidence" value="ECO:0007669"/>
    <property type="project" value="UniProtKB-KW"/>
</dbReference>
<dbReference type="EMBL" id="JAJSOW010000104">
    <property type="protein sequence ID" value="KAI9170047.1"/>
    <property type="molecule type" value="Genomic_DNA"/>
</dbReference>
<feature type="domain" description="G protein gamma" evidence="8">
    <location>
        <begin position="17"/>
        <end position="88"/>
    </location>
</feature>
<keyword evidence="5" id="KW-0807">Transducer</keyword>
<dbReference type="GO" id="GO:0006139">
    <property type="term" value="P:nucleobase-containing compound metabolic process"/>
    <property type="evidence" value="ECO:0007669"/>
    <property type="project" value="InterPro"/>
</dbReference>
<keyword evidence="7" id="KW-0812">Transmembrane</keyword>
<evidence type="ECO:0000256" key="1">
    <source>
        <dbReference type="ARBA" id="ARBA00004236"/>
    </source>
</evidence>
<dbReference type="SUPFAM" id="SSF53098">
    <property type="entry name" value="Ribonuclease H-like"/>
    <property type="match status" value="1"/>
</dbReference>
<feature type="transmembrane region" description="Helical" evidence="7">
    <location>
        <begin position="229"/>
        <end position="247"/>
    </location>
</feature>
<keyword evidence="10" id="KW-1185">Reference proteome</keyword>
<dbReference type="InterPro" id="IPR012337">
    <property type="entry name" value="RNaseH-like_sf"/>
</dbReference>
<evidence type="ECO:0000313" key="10">
    <source>
        <dbReference type="Proteomes" id="UP001064489"/>
    </source>
</evidence>
<dbReference type="PANTHER" id="PTHR35129:SF5">
    <property type="entry name" value="GUANINE NUCLEOTIDE-BINDING PROTEIN SUBUNIT GAMMA 2"/>
    <property type="match status" value="1"/>
</dbReference>
<dbReference type="InterPro" id="IPR015898">
    <property type="entry name" value="G-protein_gamma-like_dom"/>
</dbReference>
<comment type="caution">
    <text evidence="9">The sequence shown here is derived from an EMBL/GenBank/DDBJ whole genome shotgun (WGS) entry which is preliminary data.</text>
</comment>
<name>A0AAD5INC2_ACENE</name>
<evidence type="ECO:0000256" key="4">
    <source>
        <dbReference type="ARBA" id="ARBA00023136"/>
    </source>
</evidence>
<evidence type="ECO:0000256" key="7">
    <source>
        <dbReference type="SAM" id="Phobius"/>
    </source>
</evidence>